<comment type="caution">
    <text evidence="1">The sequence shown here is derived from an EMBL/GenBank/DDBJ whole genome shotgun (WGS) entry which is preliminary data.</text>
</comment>
<dbReference type="OrthoDB" id="1470350at2759"/>
<proteinExistence type="predicted"/>
<dbReference type="Proteomes" id="UP000184267">
    <property type="component" value="Unassembled WGS sequence"/>
</dbReference>
<dbReference type="EMBL" id="MNAD01001212">
    <property type="protein sequence ID" value="OJT07187.1"/>
    <property type="molecule type" value="Genomic_DNA"/>
</dbReference>
<organism evidence="1 2">
    <name type="scientific">Trametes pubescens</name>
    <name type="common">White-rot fungus</name>
    <dbReference type="NCBI Taxonomy" id="154538"/>
    <lineage>
        <taxon>Eukaryota</taxon>
        <taxon>Fungi</taxon>
        <taxon>Dikarya</taxon>
        <taxon>Basidiomycota</taxon>
        <taxon>Agaricomycotina</taxon>
        <taxon>Agaricomycetes</taxon>
        <taxon>Polyporales</taxon>
        <taxon>Polyporaceae</taxon>
        <taxon>Trametes</taxon>
    </lineage>
</organism>
<evidence type="ECO:0000313" key="2">
    <source>
        <dbReference type="Proteomes" id="UP000184267"/>
    </source>
</evidence>
<dbReference type="AlphaFoldDB" id="A0A1M2VHY7"/>
<protein>
    <submittedName>
        <fullName evidence="1">Uncharacterized protein</fullName>
    </submittedName>
</protein>
<accession>A0A1M2VHY7</accession>
<evidence type="ECO:0000313" key="1">
    <source>
        <dbReference type="EMBL" id="OJT07187.1"/>
    </source>
</evidence>
<keyword evidence="2" id="KW-1185">Reference proteome</keyword>
<reference evidence="1 2" key="1">
    <citation type="submission" date="2016-10" db="EMBL/GenBank/DDBJ databases">
        <title>Genome sequence of the basidiomycete white-rot fungus Trametes pubescens.</title>
        <authorList>
            <person name="Makela M.R."/>
            <person name="Granchi Z."/>
            <person name="Peng M."/>
            <person name="De Vries R.P."/>
            <person name="Grigoriev I."/>
            <person name="Riley R."/>
            <person name="Hilden K."/>
        </authorList>
    </citation>
    <scope>NUCLEOTIDE SEQUENCE [LARGE SCALE GENOMIC DNA]</scope>
    <source>
        <strain evidence="1 2">FBCC735</strain>
    </source>
</reference>
<gene>
    <name evidence="1" type="ORF">TRAPUB_1959</name>
</gene>
<sequence length="62" mass="7264">MNPGKDFSNARKEFDKEIGHTMVVGTYNKDDETFSRRLIQTLFENLHTADLPTQPSQWTRIH</sequence>
<name>A0A1M2VHY7_TRAPU</name>